<dbReference type="EMBL" id="CDMC01000001">
    <property type="protein sequence ID" value="CEL00783.1"/>
    <property type="molecule type" value="Genomic_DNA"/>
</dbReference>
<evidence type="ECO:0000313" key="9">
    <source>
        <dbReference type="Proteomes" id="UP000054771"/>
    </source>
</evidence>
<proteinExistence type="inferred from homology"/>
<dbReference type="Gene3D" id="3.30.465.10">
    <property type="match status" value="2"/>
</dbReference>
<gene>
    <name evidence="8" type="ORF">ASPCAL00379</name>
</gene>
<evidence type="ECO:0000256" key="2">
    <source>
        <dbReference type="ARBA" id="ARBA00005466"/>
    </source>
</evidence>
<evidence type="ECO:0000256" key="4">
    <source>
        <dbReference type="ARBA" id="ARBA00022827"/>
    </source>
</evidence>
<evidence type="ECO:0000259" key="7">
    <source>
        <dbReference type="PROSITE" id="PS51387"/>
    </source>
</evidence>
<dbReference type="InterPro" id="IPR016169">
    <property type="entry name" value="FAD-bd_PCMH_sub2"/>
</dbReference>
<reference evidence="9" key="1">
    <citation type="journal article" date="2016" name="Genome Announc.">
        <title>Draft genome sequences of fungus Aspergillus calidoustus.</title>
        <authorList>
            <person name="Horn F."/>
            <person name="Linde J."/>
            <person name="Mattern D.J."/>
            <person name="Walther G."/>
            <person name="Guthke R."/>
            <person name="Scherlach K."/>
            <person name="Martin K."/>
            <person name="Brakhage A.A."/>
            <person name="Petzke L."/>
            <person name="Valiante V."/>
        </authorList>
    </citation>
    <scope>NUCLEOTIDE SEQUENCE [LARGE SCALE GENOMIC DNA]</scope>
    <source>
        <strain evidence="9">SF006504</strain>
    </source>
</reference>
<dbReference type="OMA" id="IPGAMNM"/>
<keyword evidence="4" id="KW-0274">FAD</keyword>
<keyword evidence="3" id="KW-0285">Flavoprotein</keyword>
<organism evidence="8 9">
    <name type="scientific">Aspergillus calidoustus</name>
    <dbReference type="NCBI Taxonomy" id="454130"/>
    <lineage>
        <taxon>Eukaryota</taxon>
        <taxon>Fungi</taxon>
        <taxon>Dikarya</taxon>
        <taxon>Ascomycota</taxon>
        <taxon>Pezizomycotina</taxon>
        <taxon>Eurotiomycetes</taxon>
        <taxon>Eurotiomycetidae</taxon>
        <taxon>Eurotiales</taxon>
        <taxon>Aspergillaceae</taxon>
        <taxon>Aspergillus</taxon>
        <taxon>Aspergillus subgen. Nidulantes</taxon>
    </lineage>
</organism>
<dbReference type="Pfam" id="PF01565">
    <property type="entry name" value="FAD_binding_4"/>
    <property type="match status" value="1"/>
</dbReference>
<dbReference type="PANTHER" id="PTHR42973:SF39">
    <property type="entry name" value="FAD-BINDING PCMH-TYPE DOMAIN-CONTAINING PROTEIN"/>
    <property type="match status" value="1"/>
</dbReference>
<dbReference type="InterPro" id="IPR050416">
    <property type="entry name" value="FAD-linked_Oxidoreductase"/>
</dbReference>
<dbReference type="AlphaFoldDB" id="A0A0U5FUM0"/>
<accession>A0A0U5FUM0</accession>
<keyword evidence="6" id="KW-0732">Signal</keyword>
<evidence type="ECO:0000256" key="1">
    <source>
        <dbReference type="ARBA" id="ARBA00001974"/>
    </source>
</evidence>
<dbReference type="InterPro" id="IPR036318">
    <property type="entry name" value="FAD-bd_PCMH-like_sf"/>
</dbReference>
<dbReference type="InterPro" id="IPR012951">
    <property type="entry name" value="BBE"/>
</dbReference>
<dbReference type="GO" id="GO:0071949">
    <property type="term" value="F:FAD binding"/>
    <property type="evidence" value="ECO:0007669"/>
    <property type="project" value="InterPro"/>
</dbReference>
<evidence type="ECO:0000256" key="5">
    <source>
        <dbReference type="ARBA" id="ARBA00023002"/>
    </source>
</evidence>
<evidence type="ECO:0000256" key="6">
    <source>
        <dbReference type="SAM" id="SignalP"/>
    </source>
</evidence>
<dbReference type="PROSITE" id="PS51387">
    <property type="entry name" value="FAD_PCMH"/>
    <property type="match status" value="1"/>
</dbReference>
<feature type="signal peptide" evidence="6">
    <location>
        <begin position="1"/>
        <end position="25"/>
    </location>
</feature>
<dbReference type="InterPro" id="IPR006094">
    <property type="entry name" value="Oxid_FAD_bind_N"/>
</dbReference>
<dbReference type="STRING" id="454130.A0A0U5FUM0"/>
<name>A0A0U5FUM0_ASPCI</name>
<feature type="chain" id="PRO_5006857307" description="FAD-binding PCMH-type domain-containing protein" evidence="6">
    <location>
        <begin position="26"/>
        <end position="594"/>
    </location>
</feature>
<dbReference type="InterPro" id="IPR016166">
    <property type="entry name" value="FAD-bd_PCMH"/>
</dbReference>
<protein>
    <recommendedName>
        <fullName evidence="7">FAD-binding PCMH-type domain-containing protein</fullName>
    </recommendedName>
</protein>
<comment type="cofactor">
    <cofactor evidence="1">
        <name>FAD</name>
        <dbReference type="ChEBI" id="CHEBI:57692"/>
    </cofactor>
</comment>
<evidence type="ECO:0000256" key="3">
    <source>
        <dbReference type="ARBA" id="ARBA00022630"/>
    </source>
</evidence>
<keyword evidence="5" id="KW-0560">Oxidoreductase</keyword>
<keyword evidence="9" id="KW-1185">Reference proteome</keyword>
<comment type="similarity">
    <text evidence="2">Belongs to the oxygen-dependent FAD-linked oxidoreductase family.</text>
</comment>
<dbReference type="Proteomes" id="UP000054771">
    <property type="component" value="Unassembled WGS sequence"/>
</dbReference>
<dbReference type="SUPFAM" id="SSF56176">
    <property type="entry name" value="FAD-binding/transporter-associated domain-like"/>
    <property type="match status" value="1"/>
</dbReference>
<evidence type="ECO:0000313" key="8">
    <source>
        <dbReference type="EMBL" id="CEL00783.1"/>
    </source>
</evidence>
<sequence length="594" mass="64738">MYLSVNNVILTHLILLTLISNRASARTAHCRCLPTDPCWPDPSAWDEFNRTINGHLVSLRPIGAACHGPEYNETRCEIVKNSTHNPLWRISEPAAYQWTNWESEETISGVEMGGCPISAPRDTPCHQGRISLYAVMAHSAEEVQAAIRFAKQHNLRVTIRNTGHDGMGRSNGLHSVQINVNRLKTIQFVDDFVPQGGDESDSEGRAVIVGAGVLGIELQEAGQGHGLNVMTGVCRSVGAVGGFLQGGGTSLLAPSYGLAADNALQFTVVTAKGELVVANKVENPDLFWALRGGGGGTFGVIIDVTIRTFPDIPIVYALLTTSIMQQNETSPSAEQSLWQITGEIASLLPDMKHQDDKTSAIIVPVILADRVALTAAVMFPNSSDTNSAETHFTRLRETLDTRGIPYLLNITHYPQLSTYLNEPGPMHQSGIGQIEGSVLISENLFFKPNGTSEIVGALAQLHFQPGDSVEILMSAGGQVKANKDTIHSALQPAWRESALGVTIRRNLSPDSPIKIFGDSMLSSLRGLESPYLGSYLNVADPDEPEPQRAFWGENYDRLYGIKQRWDPDGLFIVRLGVGSEDWDEEGLCRVRDRR</sequence>
<dbReference type="Pfam" id="PF08031">
    <property type="entry name" value="BBE"/>
    <property type="match status" value="1"/>
</dbReference>
<dbReference type="OrthoDB" id="9983560at2759"/>
<dbReference type="GO" id="GO:0016491">
    <property type="term" value="F:oxidoreductase activity"/>
    <property type="evidence" value="ECO:0007669"/>
    <property type="project" value="UniProtKB-KW"/>
</dbReference>
<dbReference type="PANTHER" id="PTHR42973">
    <property type="entry name" value="BINDING OXIDOREDUCTASE, PUTATIVE (AFU_ORTHOLOGUE AFUA_1G17690)-RELATED"/>
    <property type="match status" value="1"/>
</dbReference>
<feature type="domain" description="FAD-binding PCMH-type" evidence="7">
    <location>
        <begin position="126"/>
        <end position="311"/>
    </location>
</feature>